<name>C4R526_KOMPG</name>
<evidence type="ECO:0000256" key="7">
    <source>
        <dbReference type="ARBA" id="ARBA00022989"/>
    </source>
</evidence>
<reference evidence="12 13" key="1">
    <citation type="journal article" date="2009" name="Nat. Biotechnol.">
        <title>Genome sequence of the recombinant protein production host Pichia pastoris.</title>
        <authorList>
            <person name="De Schutter K."/>
            <person name="Lin Y.C."/>
            <person name="Tiels P."/>
            <person name="Van Hecke A."/>
            <person name="Glinka S."/>
            <person name="Weber-Lehmann J."/>
            <person name="Rouze P."/>
            <person name="Van de Peer Y."/>
            <person name="Callewaert N."/>
        </authorList>
    </citation>
    <scope>NUCLEOTIDE SEQUENCE [LARGE SCALE GENOMIC DNA]</scope>
    <source>
        <strain evidence="13">GS115 / ATCC 20864</strain>
    </source>
</reference>
<proteinExistence type="inferred from homology"/>
<dbReference type="eggNOG" id="KOG4075">
    <property type="taxonomic scope" value="Eukaryota"/>
</dbReference>
<dbReference type="GO" id="GO:0004129">
    <property type="term" value="F:cytochrome-c oxidase activity"/>
    <property type="evidence" value="ECO:0007669"/>
    <property type="project" value="EnsemblFungi"/>
</dbReference>
<evidence type="ECO:0000256" key="3">
    <source>
        <dbReference type="ARBA" id="ARBA00008135"/>
    </source>
</evidence>
<dbReference type="STRING" id="644223.C4R526"/>
<dbReference type="PANTHER" id="PTHR10707:SF10">
    <property type="entry name" value="CYTOCHROME C OXIDASE SUBUNIT 4"/>
    <property type="match status" value="1"/>
</dbReference>
<keyword evidence="7 11" id="KW-1133">Transmembrane helix</keyword>
<dbReference type="InterPro" id="IPR004203">
    <property type="entry name" value="Cyt_c_oxidase_su4_fam"/>
</dbReference>
<keyword evidence="6" id="KW-0809">Transit peptide</keyword>
<dbReference type="Gene3D" id="1.10.442.10">
    <property type="entry name" value="Cytochrome c oxidase subunit IV"/>
    <property type="match status" value="1"/>
</dbReference>
<dbReference type="InParanoid" id="C4R526"/>
<dbReference type="Proteomes" id="UP000000314">
    <property type="component" value="Chromosome 3"/>
</dbReference>
<accession>C4R526</accession>
<keyword evidence="10 11" id="KW-0472">Membrane</keyword>
<comment type="similarity">
    <text evidence="3">Belongs to the cytochrome c oxidase IV family.</text>
</comment>
<dbReference type="EMBL" id="FN392321">
    <property type="protein sequence ID" value="CAY70662.1"/>
    <property type="molecule type" value="Genomic_DNA"/>
</dbReference>
<dbReference type="GO" id="GO:0045277">
    <property type="term" value="C:respiratory chain complex IV"/>
    <property type="evidence" value="ECO:0007669"/>
    <property type="project" value="EnsemblFungi"/>
</dbReference>
<dbReference type="PANTHER" id="PTHR10707">
    <property type="entry name" value="CYTOCHROME C OXIDASE SUBUNIT IV"/>
    <property type="match status" value="1"/>
</dbReference>
<evidence type="ECO:0000313" key="13">
    <source>
        <dbReference type="Proteomes" id="UP000000314"/>
    </source>
</evidence>
<sequence length="152" mass="17632">MLRQSFRQLTAKPLSRAVGIRYASALSNATVTNLEKRWEDLPETDQKDIISQLSERQKLPWKDLTLSEKKAAWYISFGEWGPRRPVHTKEDKLYIFWGTVIGIVISATIFGAFRYNRNVPKTMNREWQAASDEYLKSKNAEPFTGYSQIQSK</sequence>
<keyword evidence="9" id="KW-0496">Mitochondrion</keyword>
<dbReference type="Pfam" id="PF02936">
    <property type="entry name" value="COX4"/>
    <property type="match status" value="1"/>
</dbReference>
<evidence type="ECO:0000256" key="8">
    <source>
        <dbReference type="ARBA" id="ARBA00023002"/>
    </source>
</evidence>
<evidence type="ECO:0000313" key="12">
    <source>
        <dbReference type="EMBL" id="CAY70662.1"/>
    </source>
</evidence>
<dbReference type="HOGENOM" id="CLU_070101_2_0_1"/>
<dbReference type="InterPro" id="IPR036639">
    <property type="entry name" value="Cyt_c_oxidase_su4_sf"/>
</dbReference>
<feature type="transmembrane region" description="Helical" evidence="11">
    <location>
        <begin position="93"/>
        <end position="113"/>
    </location>
</feature>
<dbReference type="FunCoup" id="C4R526">
    <property type="interactions" value="124"/>
</dbReference>
<dbReference type="CDD" id="cd00922">
    <property type="entry name" value="Cyt_c_Oxidase_IV"/>
    <property type="match status" value="1"/>
</dbReference>
<evidence type="ECO:0000256" key="5">
    <source>
        <dbReference type="ARBA" id="ARBA00022792"/>
    </source>
</evidence>
<keyword evidence="4 11" id="KW-0812">Transmembrane</keyword>
<dbReference type="GO" id="GO:0005743">
    <property type="term" value="C:mitochondrial inner membrane"/>
    <property type="evidence" value="ECO:0007669"/>
    <property type="project" value="UniProtKB-SubCell"/>
</dbReference>
<dbReference type="AlphaFoldDB" id="C4R526"/>
<dbReference type="SUPFAM" id="SSF81406">
    <property type="entry name" value="Mitochondrial cytochrome c oxidase subunit IV"/>
    <property type="match status" value="1"/>
</dbReference>
<protein>
    <submittedName>
        <fullName evidence="12">Subunit Va of cytochrome c oxidase</fullName>
    </submittedName>
</protein>
<keyword evidence="13" id="KW-1185">Reference proteome</keyword>
<dbReference type="GeneID" id="8199817"/>
<dbReference type="GO" id="GO:0006123">
    <property type="term" value="P:mitochondrial electron transport, cytochrome c to oxygen"/>
    <property type="evidence" value="ECO:0007669"/>
    <property type="project" value="InterPro"/>
</dbReference>
<dbReference type="SMR" id="C4R526"/>
<dbReference type="OMA" id="WYISYGA"/>
<keyword evidence="5" id="KW-0999">Mitochondrion inner membrane</keyword>
<dbReference type="FunFam" id="1.10.442.10:FF:000002">
    <property type="entry name" value="Cytochrome c oxidase subunit V"/>
    <property type="match status" value="1"/>
</dbReference>
<comment type="subcellular location">
    <subcellularLocation>
        <location evidence="1">Mitochondrion inner membrane</location>
        <topology evidence="1">Single-pass membrane protein</topology>
    </subcellularLocation>
</comment>
<evidence type="ECO:0000256" key="6">
    <source>
        <dbReference type="ARBA" id="ARBA00022946"/>
    </source>
</evidence>
<dbReference type="GO" id="GO:0016491">
    <property type="term" value="F:oxidoreductase activity"/>
    <property type="evidence" value="ECO:0007669"/>
    <property type="project" value="UniProtKB-KW"/>
</dbReference>
<dbReference type="KEGG" id="ppa:PAS_chr3_0615"/>
<evidence type="ECO:0000256" key="4">
    <source>
        <dbReference type="ARBA" id="ARBA00022692"/>
    </source>
</evidence>
<keyword evidence="8" id="KW-0560">Oxidoreductase</keyword>
<dbReference type="OrthoDB" id="186013at2759"/>
<evidence type="ECO:0000256" key="1">
    <source>
        <dbReference type="ARBA" id="ARBA00004434"/>
    </source>
</evidence>
<comment type="pathway">
    <text evidence="2">Energy metabolism; oxidative phosphorylation.</text>
</comment>
<evidence type="ECO:0000256" key="11">
    <source>
        <dbReference type="SAM" id="Phobius"/>
    </source>
</evidence>
<evidence type="ECO:0000256" key="10">
    <source>
        <dbReference type="ARBA" id="ARBA00023136"/>
    </source>
</evidence>
<evidence type="ECO:0000256" key="9">
    <source>
        <dbReference type="ARBA" id="ARBA00023128"/>
    </source>
</evidence>
<organism evidence="12 13">
    <name type="scientific">Komagataella phaffii (strain GS115 / ATCC 20864)</name>
    <name type="common">Yeast</name>
    <name type="synonym">Pichia pastoris</name>
    <dbReference type="NCBI Taxonomy" id="644223"/>
    <lineage>
        <taxon>Eukaryota</taxon>
        <taxon>Fungi</taxon>
        <taxon>Dikarya</taxon>
        <taxon>Ascomycota</taxon>
        <taxon>Saccharomycotina</taxon>
        <taxon>Pichiomycetes</taxon>
        <taxon>Pichiales</taxon>
        <taxon>Pichiaceae</taxon>
        <taxon>Komagataella</taxon>
    </lineage>
</organism>
<evidence type="ECO:0000256" key="2">
    <source>
        <dbReference type="ARBA" id="ARBA00004673"/>
    </source>
</evidence>
<gene>
    <name evidence="12" type="ordered locus">PAS_chr3_0615</name>
</gene>
<dbReference type="RefSeq" id="XP_002492841.1">
    <property type="nucleotide sequence ID" value="XM_002492796.1"/>
</dbReference>